<keyword evidence="2" id="KW-1185">Reference proteome</keyword>
<dbReference type="InterPro" id="IPR011008">
    <property type="entry name" value="Dimeric_a/b-barrel"/>
</dbReference>
<dbReference type="OrthoDB" id="4476670at2"/>
<dbReference type="SUPFAM" id="SSF54909">
    <property type="entry name" value="Dimeric alpha+beta barrel"/>
    <property type="match status" value="1"/>
</dbReference>
<dbReference type="Proteomes" id="UP000192761">
    <property type="component" value="Unassembled WGS sequence"/>
</dbReference>
<evidence type="ECO:0008006" key="3">
    <source>
        <dbReference type="Google" id="ProtNLM"/>
    </source>
</evidence>
<sequence>MSVVLAAPIVADTALFRIDRFIVPAAALAAFSARVHRIDRMVRELPGCKRNLVLTQALENGNVRVLTLVEWADEATLHHAKAQIQQRYAAEGFDPQAFMNELGVEAEFGTYRNA</sequence>
<dbReference type="AlphaFoldDB" id="A0A1W1XZE6"/>
<organism evidence="1 2">
    <name type="scientific">Andreprevotia lacus DSM 23236</name>
    <dbReference type="NCBI Taxonomy" id="1121001"/>
    <lineage>
        <taxon>Bacteria</taxon>
        <taxon>Pseudomonadati</taxon>
        <taxon>Pseudomonadota</taxon>
        <taxon>Betaproteobacteria</taxon>
        <taxon>Neisseriales</taxon>
        <taxon>Chitinibacteraceae</taxon>
        <taxon>Andreprevotia</taxon>
    </lineage>
</organism>
<dbReference type="EMBL" id="FWXD01000031">
    <property type="protein sequence ID" value="SMC29237.1"/>
    <property type="molecule type" value="Genomic_DNA"/>
</dbReference>
<accession>A0A1W1XZE6</accession>
<reference evidence="1 2" key="1">
    <citation type="submission" date="2017-04" db="EMBL/GenBank/DDBJ databases">
        <authorList>
            <person name="Afonso C.L."/>
            <person name="Miller P.J."/>
            <person name="Scott M.A."/>
            <person name="Spackman E."/>
            <person name="Goraichik I."/>
            <person name="Dimitrov K.M."/>
            <person name="Suarez D.L."/>
            <person name="Swayne D.E."/>
        </authorList>
    </citation>
    <scope>NUCLEOTIDE SEQUENCE [LARGE SCALE GENOMIC DNA]</scope>
    <source>
        <strain evidence="1 2">DSM 23236</strain>
    </source>
</reference>
<evidence type="ECO:0000313" key="1">
    <source>
        <dbReference type="EMBL" id="SMC29237.1"/>
    </source>
</evidence>
<protein>
    <recommendedName>
        <fullName evidence="3">Antibiotic biosynthesis monooxygenase</fullName>
    </recommendedName>
</protein>
<name>A0A1W1XZE6_9NEIS</name>
<dbReference type="RefSeq" id="WP_084092648.1">
    <property type="nucleotide sequence ID" value="NZ_FWXD01000031.1"/>
</dbReference>
<dbReference type="STRING" id="1121001.SAMN02745857_03710"/>
<evidence type="ECO:0000313" key="2">
    <source>
        <dbReference type="Proteomes" id="UP000192761"/>
    </source>
</evidence>
<proteinExistence type="predicted"/>
<dbReference type="Gene3D" id="3.30.70.100">
    <property type="match status" value="1"/>
</dbReference>
<gene>
    <name evidence="1" type="ORF">SAMN02745857_03710</name>
</gene>